<sequence length="42" mass="4419">MFARLSTALLYVLLVLAATAVATPNPTVPFEEYSVVHGPAST</sequence>
<keyword evidence="3" id="KW-1185">Reference proteome</keyword>
<organism evidence="2 3">
    <name type="scientific">Rhizopogon vesiculosus</name>
    <dbReference type="NCBI Taxonomy" id="180088"/>
    <lineage>
        <taxon>Eukaryota</taxon>
        <taxon>Fungi</taxon>
        <taxon>Dikarya</taxon>
        <taxon>Basidiomycota</taxon>
        <taxon>Agaricomycotina</taxon>
        <taxon>Agaricomycetes</taxon>
        <taxon>Agaricomycetidae</taxon>
        <taxon>Boletales</taxon>
        <taxon>Suillineae</taxon>
        <taxon>Rhizopogonaceae</taxon>
        <taxon>Rhizopogon</taxon>
    </lineage>
</organism>
<feature type="signal peptide" evidence="1">
    <location>
        <begin position="1"/>
        <end position="22"/>
    </location>
</feature>
<evidence type="ECO:0000313" key="3">
    <source>
        <dbReference type="Proteomes" id="UP000183567"/>
    </source>
</evidence>
<evidence type="ECO:0000256" key="1">
    <source>
        <dbReference type="SAM" id="SignalP"/>
    </source>
</evidence>
<gene>
    <name evidence="2" type="ORF">AZE42_11317</name>
</gene>
<evidence type="ECO:0000313" key="2">
    <source>
        <dbReference type="EMBL" id="OJA14212.1"/>
    </source>
</evidence>
<reference evidence="2 3" key="1">
    <citation type="submission" date="2016-03" db="EMBL/GenBank/DDBJ databases">
        <title>Comparative genomics of the ectomycorrhizal sister species Rhizopogon vinicolor and Rhizopogon vesiculosus (Basidiomycota: Boletales) reveals a divergence of the mating type B locus.</title>
        <authorList>
            <person name="Mujic A.B."/>
            <person name="Kuo A."/>
            <person name="Tritt A."/>
            <person name="Lipzen A."/>
            <person name="Chen C."/>
            <person name="Johnson J."/>
            <person name="Sharma A."/>
            <person name="Barry K."/>
            <person name="Grigoriev I.V."/>
            <person name="Spatafora J.W."/>
        </authorList>
    </citation>
    <scope>NUCLEOTIDE SEQUENCE [LARGE SCALE GENOMIC DNA]</scope>
    <source>
        <strain evidence="2 3">AM-OR11-056</strain>
    </source>
</reference>
<protein>
    <submittedName>
        <fullName evidence="2">Uncharacterized protein</fullName>
    </submittedName>
</protein>
<dbReference type="AlphaFoldDB" id="A0A1J8QR71"/>
<dbReference type="EMBL" id="LVVM01003825">
    <property type="protein sequence ID" value="OJA14212.1"/>
    <property type="molecule type" value="Genomic_DNA"/>
</dbReference>
<name>A0A1J8QR71_9AGAM</name>
<comment type="caution">
    <text evidence="2">The sequence shown here is derived from an EMBL/GenBank/DDBJ whole genome shotgun (WGS) entry which is preliminary data.</text>
</comment>
<accession>A0A1J8QR71</accession>
<feature type="chain" id="PRO_5012159304" evidence="1">
    <location>
        <begin position="23"/>
        <end position="42"/>
    </location>
</feature>
<keyword evidence="1" id="KW-0732">Signal</keyword>
<proteinExistence type="predicted"/>
<dbReference type="Proteomes" id="UP000183567">
    <property type="component" value="Unassembled WGS sequence"/>
</dbReference>